<reference evidence="3 5" key="1">
    <citation type="submission" date="2017-09" db="EMBL/GenBank/DDBJ databases">
        <title>Complete Genome Sequences of Two Strains of the Meat Spoilage Bacterium Brochothrix thermosphacta Isolated from Ground Chicken.</title>
        <authorList>
            <person name="Paoli G.C."/>
            <person name="Wijey C."/>
            <person name="Chen C.-Y."/>
            <person name="Nguyen L."/>
            <person name="Yan X."/>
            <person name="Irwin P.L."/>
        </authorList>
    </citation>
    <scope>NUCLEOTIDE SEQUENCE [LARGE SCALE GENOMIC DNA]</scope>
    <source>
        <strain evidence="3 5">BI</strain>
    </source>
</reference>
<dbReference type="GO" id="GO:0015888">
    <property type="term" value="P:thiamine transport"/>
    <property type="evidence" value="ECO:0007669"/>
    <property type="project" value="TreeGrafter"/>
</dbReference>
<dbReference type="Pfam" id="PF13343">
    <property type="entry name" value="SBP_bac_6"/>
    <property type="match status" value="1"/>
</dbReference>
<feature type="chain" id="PRO_5036017544" evidence="2">
    <location>
        <begin position="26"/>
        <end position="370"/>
    </location>
</feature>
<evidence type="ECO:0000313" key="5">
    <source>
        <dbReference type="Proteomes" id="UP000243591"/>
    </source>
</evidence>
<keyword evidence="5" id="KW-1185">Reference proteome</keyword>
<evidence type="ECO:0000256" key="2">
    <source>
        <dbReference type="SAM" id="SignalP"/>
    </source>
</evidence>
<accession>A0A1D2LNZ9</accession>
<dbReference type="Gene3D" id="3.40.190.10">
    <property type="entry name" value="Periplasmic binding protein-like II"/>
    <property type="match status" value="2"/>
</dbReference>
<dbReference type="PROSITE" id="PS51257">
    <property type="entry name" value="PROKAR_LIPOPROTEIN"/>
    <property type="match status" value="1"/>
</dbReference>
<dbReference type="EMBL" id="OUNC01000009">
    <property type="protein sequence ID" value="SPP27634.1"/>
    <property type="molecule type" value="Genomic_DNA"/>
</dbReference>
<evidence type="ECO:0000256" key="1">
    <source>
        <dbReference type="ARBA" id="ARBA00022729"/>
    </source>
</evidence>
<name>A0A1D2LNZ9_BROTH</name>
<evidence type="ECO:0000313" key="4">
    <source>
        <dbReference type="EMBL" id="SPP27634.1"/>
    </source>
</evidence>
<proteinExistence type="predicted"/>
<keyword evidence="1 2" id="KW-0732">Signal</keyword>
<sequence>MGKLKKGLVVSLVATTLLAGCGASADDKKETSQSIDLNSLSLSDIEKKAKAEGKVESVGMPDTWANWGETWGNIDKKYGVKHADTDMSSAEEIALFESEKKKATKDIGDVGQSFGPIAESKGVTLPYKTSYWDEVPDWAKDDNGDWVIGYTGTISFMTNTAKVKDAPKSFADILKGDYKVTIGDVNAGSQSQNAVLAAAIANGGDESNLEPGLAFFAKLAEQGRLDMGEASLARLEAGEIAVGIFWDFNALNYKNAIEKGNAKTDFAVSIPTDGSVQSGYATIINAYAPHPYAAALTREYILSDEGQINLARGFARPIRNKVKLPADVKAKLLDDAEYKKARPIKDTKAWDAAATTLGKQWQEEVLTKAK</sequence>
<evidence type="ECO:0000313" key="6">
    <source>
        <dbReference type="Proteomes" id="UP000270190"/>
    </source>
</evidence>
<organism evidence="3 5">
    <name type="scientific">Brochothrix thermosphacta</name>
    <name type="common">Microbacterium thermosphactum</name>
    <dbReference type="NCBI Taxonomy" id="2756"/>
    <lineage>
        <taxon>Bacteria</taxon>
        <taxon>Bacillati</taxon>
        <taxon>Bacillota</taxon>
        <taxon>Bacilli</taxon>
        <taxon>Bacillales</taxon>
        <taxon>Listeriaceae</taxon>
        <taxon>Brochothrix</taxon>
    </lineage>
</organism>
<dbReference type="OrthoDB" id="366726at2"/>
<dbReference type="Proteomes" id="UP000243591">
    <property type="component" value="Chromosome"/>
</dbReference>
<dbReference type="GO" id="GO:0030976">
    <property type="term" value="F:thiamine pyrophosphate binding"/>
    <property type="evidence" value="ECO:0007669"/>
    <property type="project" value="TreeGrafter"/>
</dbReference>
<dbReference type="SUPFAM" id="SSF53850">
    <property type="entry name" value="Periplasmic binding protein-like II"/>
    <property type="match status" value="1"/>
</dbReference>
<dbReference type="PANTHER" id="PTHR30006">
    <property type="entry name" value="THIAMINE-BINDING PERIPLASMIC PROTEIN-RELATED"/>
    <property type="match status" value="1"/>
</dbReference>
<dbReference type="STRING" id="2756.BFR44_07100"/>
<feature type="signal peptide" evidence="2">
    <location>
        <begin position="1"/>
        <end position="25"/>
    </location>
</feature>
<dbReference type="AlphaFoldDB" id="A0A1D2LNZ9"/>
<reference evidence="4" key="2">
    <citation type="submission" date="2018-04" db="EMBL/GenBank/DDBJ databases">
        <authorList>
            <person name="Go L.Y."/>
            <person name="Mitchell J.A."/>
        </authorList>
    </citation>
    <scope>NUCLEOTIDE SEQUENCE</scope>
    <source>
        <strain evidence="4">BSAS1 3</strain>
    </source>
</reference>
<dbReference type="GO" id="GO:0030975">
    <property type="term" value="F:thiamine binding"/>
    <property type="evidence" value="ECO:0007669"/>
    <property type="project" value="TreeGrafter"/>
</dbReference>
<reference evidence="6" key="3">
    <citation type="submission" date="2018-04" db="EMBL/GenBank/DDBJ databases">
        <authorList>
            <person name="Illikoud N."/>
        </authorList>
    </citation>
    <scope>NUCLEOTIDE SEQUENCE [LARGE SCALE GENOMIC DNA]</scope>
</reference>
<dbReference type="KEGG" id="bths:CNY62_04760"/>
<dbReference type="Proteomes" id="UP000270190">
    <property type="component" value="Unassembled WGS sequence"/>
</dbReference>
<dbReference type="GO" id="GO:0030288">
    <property type="term" value="C:outer membrane-bounded periplasmic space"/>
    <property type="evidence" value="ECO:0007669"/>
    <property type="project" value="TreeGrafter"/>
</dbReference>
<dbReference type="EMBL" id="CP023483">
    <property type="protein sequence ID" value="ATF25757.1"/>
    <property type="molecule type" value="Genomic_DNA"/>
</dbReference>
<protein>
    <submittedName>
        <fullName evidence="3">ABC transporter substrate-binding protein</fullName>
    </submittedName>
    <submittedName>
        <fullName evidence="4">Putative ABC transporter, substrate-binding protein</fullName>
    </submittedName>
</protein>
<gene>
    <name evidence="4" type="ORF">BTBSAS_170027</name>
    <name evidence="3" type="ORF">CNY62_04760</name>
</gene>
<dbReference type="PANTHER" id="PTHR30006:SF2">
    <property type="entry name" value="ABC TRANSPORTER SUBSTRATE-BINDING PROTEIN"/>
    <property type="match status" value="1"/>
</dbReference>
<dbReference type="GeneID" id="66537647"/>
<dbReference type="RefSeq" id="WP_029091128.1">
    <property type="nucleotide sequence ID" value="NZ_CBCPHX010000012.1"/>
</dbReference>
<evidence type="ECO:0000313" key="3">
    <source>
        <dbReference type="EMBL" id="ATF25757.1"/>
    </source>
</evidence>